<sequence length="66" mass="6675">MLPPCPVTPADAGTHGCDPGDDCTLSPGPPCPWVPAFAGMTEGACQKDGGRAGPSRLPPLRHPRVG</sequence>
<dbReference type="AlphaFoldDB" id="A0A5E7Z7Z7"/>
<evidence type="ECO:0000313" key="2">
    <source>
        <dbReference type="EMBL" id="VVT13446.1"/>
    </source>
</evidence>
<protein>
    <submittedName>
        <fullName evidence="2">Uncharacterized protein</fullName>
    </submittedName>
</protein>
<name>A0A5E7Z7Z7_9SPHN</name>
<feature type="region of interest" description="Disordered" evidence="1">
    <location>
        <begin position="44"/>
        <end position="66"/>
    </location>
</feature>
<feature type="region of interest" description="Disordered" evidence="1">
    <location>
        <begin position="1"/>
        <end position="21"/>
    </location>
</feature>
<accession>A0A5E7Z7Z7</accession>
<evidence type="ECO:0000256" key="1">
    <source>
        <dbReference type="SAM" id="MobiDB-lite"/>
    </source>
</evidence>
<organism evidence="2 3">
    <name type="scientific">Sphingomonas aurantiaca</name>
    <dbReference type="NCBI Taxonomy" id="185949"/>
    <lineage>
        <taxon>Bacteria</taxon>
        <taxon>Pseudomonadati</taxon>
        <taxon>Pseudomonadota</taxon>
        <taxon>Alphaproteobacteria</taxon>
        <taxon>Sphingomonadales</taxon>
        <taxon>Sphingomonadaceae</taxon>
        <taxon>Sphingomonas</taxon>
    </lineage>
</organism>
<dbReference type="EMBL" id="CABVLI010000039">
    <property type="protein sequence ID" value="VVT13446.1"/>
    <property type="molecule type" value="Genomic_DNA"/>
</dbReference>
<reference evidence="2 3" key="1">
    <citation type="submission" date="2019-09" db="EMBL/GenBank/DDBJ databases">
        <authorList>
            <person name="Dittami M. S."/>
        </authorList>
    </citation>
    <scope>NUCLEOTIDE SEQUENCE [LARGE SCALE GENOMIC DNA]</scope>
    <source>
        <strain evidence="2">SPHINGO391</strain>
    </source>
</reference>
<evidence type="ECO:0000313" key="3">
    <source>
        <dbReference type="Proteomes" id="UP000326857"/>
    </source>
</evidence>
<gene>
    <name evidence="2" type="ORF">SPHINGO391_440117</name>
</gene>
<dbReference type="Proteomes" id="UP000326857">
    <property type="component" value="Unassembled WGS sequence"/>
</dbReference>
<proteinExistence type="predicted"/>